<evidence type="ECO:0000256" key="1">
    <source>
        <dbReference type="ARBA" id="ARBA00007189"/>
    </source>
</evidence>
<dbReference type="EMBL" id="MF996509">
    <property type="protein sequence ID" value="AUS92831.1"/>
    <property type="molecule type" value="Genomic_DNA"/>
</dbReference>
<evidence type="ECO:0000313" key="3">
    <source>
        <dbReference type="EMBL" id="AUS92831.1"/>
    </source>
</evidence>
<reference evidence="2" key="1">
    <citation type="submission" date="2017-09" db="EMBL/GenBank/DDBJ databases">
        <title>Sequences of three plasmids isolated from Bacillus glycinfermentans NCCP 15922.</title>
        <authorList>
            <person name="Yu W.-S."/>
            <person name="Do H.-N."/>
            <person name="Cheong H.-M."/>
            <person name="Hwang K.-J."/>
        </authorList>
    </citation>
    <scope>NUCLEOTIDE SEQUENCE</scope>
    <source>
        <strain evidence="2">KBN06P03352</strain>
        <plasmid evidence="2">unnamed1</plasmid>
    </source>
</reference>
<comment type="similarity">
    <text evidence="1">Belongs to the UPF0751 family.</text>
</comment>
<geneLocation type="plasmid" evidence="2">
    <name>unnamed1</name>
</geneLocation>
<sequence>MFMNKQAMAQEAVSEMGKIIQKLTLDNVEEIEDVLLSYFRFLKILNGLKGTDDFESCLEDVPENAPSEEETKPKSKNRYELKRQLKGGYLEEIDLYVPEHIIRKLGLEDGDFISAVHLGNDKYHFELVEKVAEQRPTNRVQLNYCILSKRDSMLVASEYLDKDGEIKSIKYNDVPHTFLINNEARIKEDLEVGSIVDIAYYSNNIDVFKVIWKHNTEGSPHVPPLPSSNYKIKNPKSDTKETNELKGKKVLLLGGEGRTAEFEKAIVSIGGELIHAYGNEDTKRLESMIKSCDMLITMKLNINHSAAEKAKEFAKKYKKPFRLMESRGISSLVQTAKSLCVEA</sequence>
<dbReference type="InterPro" id="IPR016772">
    <property type="entry name" value="UCP020408"/>
</dbReference>
<accession>A0A2I7ZJR4</accession>
<evidence type="ECO:0000313" key="2">
    <source>
        <dbReference type="EMBL" id="AUS92785.1"/>
    </source>
</evidence>
<dbReference type="AlphaFoldDB" id="A0A2I7ZJR4"/>
<dbReference type="EMBL" id="MF996509">
    <property type="protein sequence ID" value="AUS92785.1"/>
    <property type="molecule type" value="Genomic_DNA"/>
</dbReference>
<keyword evidence="2" id="KW-0614">Plasmid</keyword>
<protein>
    <submittedName>
        <fullName evidence="2">Aspartate phosphatase</fullName>
    </submittedName>
    <submittedName>
        <fullName evidence="3">DUF2325 domain-containing protein</fullName>
    </submittedName>
</protein>
<dbReference type="RefSeq" id="WP_080601094.1">
    <property type="nucleotide sequence ID" value="NZ_MF996509.1"/>
</dbReference>
<dbReference type="Pfam" id="PF10087">
    <property type="entry name" value="DUF2325"/>
    <property type="match status" value="1"/>
</dbReference>
<proteinExistence type="inferred from homology"/>
<organism evidence="2">
    <name type="scientific">Bacillus glycinifermentans</name>
    <dbReference type="NCBI Taxonomy" id="1664069"/>
    <lineage>
        <taxon>Bacteria</taxon>
        <taxon>Bacillati</taxon>
        <taxon>Bacillota</taxon>
        <taxon>Bacilli</taxon>
        <taxon>Bacillales</taxon>
        <taxon>Bacillaceae</taxon>
        <taxon>Bacillus</taxon>
    </lineage>
</organism>
<name>A0A2I7ZJR4_9BACI</name>